<accession>A0A847D0Z0</accession>
<sequence length="368" mass="42040">MPKDKYLTKKKLSKNIYLPKRKSFDTKLLKKKRTKSKLVSYVKNSKGGKKPSKFLIKLFLLILVAGSLIGLIYFSILFVSNLRKNTSLLDIETGEVVGMKDVPIFPNSHFIFEGDIDNEMVRNFLSNGNSAYRLLPKSNLTEVFDYYNTKLPLLGWNLVNTVPEGSETMKNGQYWVKDDKGLRIFSKYNDIWYESITVKDANEGLAERVKNETERDLLLATEGVQDLLPDFPWVLQVPKEYIISYSVSEFNNLRKMDLKEIGGEEKISLTPIGNYSDKGLDYFLDLYIELLNKQSESNNCAISRTELAYTEYARALKGKISCAESTHQIAVIVDPYRGVVYILDGVPTTGTYFETVFTNIKPLDNKRS</sequence>
<keyword evidence="1" id="KW-0472">Membrane</keyword>
<evidence type="ECO:0000313" key="3">
    <source>
        <dbReference type="Proteomes" id="UP000545876"/>
    </source>
</evidence>
<evidence type="ECO:0000256" key="1">
    <source>
        <dbReference type="SAM" id="Phobius"/>
    </source>
</evidence>
<keyword evidence="1" id="KW-0812">Transmembrane</keyword>
<dbReference type="Proteomes" id="UP000545876">
    <property type="component" value="Unassembled WGS sequence"/>
</dbReference>
<reference evidence="2 3" key="1">
    <citation type="journal article" date="2020" name="Biotechnol. Biofuels">
        <title>New insights from the biogas microbiome by comprehensive genome-resolved metagenomics of nearly 1600 species originating from multiple anaerobic digesters.</title>
        <authorList>
            <person name="Campanaro S."/>
            <person name="Treu L."/>
            <person name="Rodriguez-R L.M."/>
            <person name="Kovalovszki A."/>
            <person name="Ziels R.M."/>
            <person name="Maus I."/>
            <person name="Zhu X."/>
            <person name="Kougias P.G."/>
            <person name="Basile A."/>
            <person name="Luo G."/>
            <person name="Schluter A."/>
            <person name="Konstantinidis K.T."/>
            <person name="Angelidaki I."/>
        </authorList>
    </citation>
    <scope>NUCLEOTIDE SEQUENCE [LARGE SCALE GENOMIC DNA]</scope>
    <source>
        <strain evidence="2">AS06rmzACSIP_65</strain>
    </source>
</reference>
<keyword evidence="1" id="KW-1133">Transmembrane helix</keyword>
<proteinExistence type="predicted"/>
<organism evidence="2 3">
    <name type="scientific">Candidatus Dojkabacteria bacterium</name>
    <dbReference type="NCBI Taxonomy" id="2099670"/>
    <lineage>
        <taxon>Bacteria</taxon>
        <taxon>Candidatus Dojkabacteria</taxon>
    </lineage>
</organism>
<dbReference type="EMBL" id="JAAZBX010000015">
    <property type="protein sequence ID" value="NLD25669.1"/>
    <property type="molecule type" value="Genomic_DNA"/>
</dbReference>
<comment type="caution">
    <text evidence="2">The sequence shown here is derived from an EMBL/GenBank/DDBJ whole genome shotgun (WGS) entry which is preliminary data.</text>
</comment>
<evidence type="ECO:0000313" key="2">
    <source>
        <dbReference type="EMBL" id="NLD25669.1"/>
    </source>
</evidence>
<gene>
    <name evidence="2" type="ORF">GX656_03485</name>
</gene>
<protein>
    <submittedName>
        <fullName evidence="2">Uncharacterized protein</fullName>
    </submittedName>
</protein>
<dbReference type="AlphaFoldDB" id="A0A847D0Z0"/>
<feature type="transmembrane region" description="Helical" evidence="1">
    <location>
        <begin position="54"/>
        <end position="79"/>
    </location>
</feature>
<name>A0A847D0Z0_9BACT</name>